<keyword evidence="5 6" id="KW-0687">Ribonucleoprotein</keyword>
<dbReference type="CDD" id="cd00364">
    <property type="entry name" value="Ribosomal_uS17"/>
    <property type="match status" value="1"/>
</dbReference>
<gene>
    <name evidence="6 8" type="primary">rpsQ</name>
    <name evidence="8" type="ORF">NT6N_38010</name>
</gene>
<dbReference type="AlphaFoldDB" id="A0AAT9FSA1"/>
<dbReference type="InterPro" id="IPR012340">
    <property type="entry name" value="NA-bd_OB-fold"/>
</dbReference>
<dbReference type="PANTHER" id="PTHR10744:SF1">
    <property type="entry name" value="SMALL RIBOSOMAL SUBUNIT PROTEIN US17M"/>
    <property type="match status" value="1"/>
</dbReference>
<dbReference type="HAMAP" id="MF_01345_B">
    <property type="entry name" value="Ribosomal_uS17_B"/>
    <property type="match status" value="1"/>
</dbReference>
<evidence type="ECO:0000256" key="7">
    <source>
        <dbReference type="RuleBase" id="RU003872"/>
    </source>
</evidence>
<evidence type="ECO:0000256" key="3">
    <source>
        <dbReference type="ARBA" id="ARBA00022884"/>
    </source>
</evidence>
<accession>A0AAT9FSA1</accession>
<comment type="function">
    <text evidence="6">One of the primary rRNA binding proteins, it binds specifically to the 5'-end of 16S ribosomal RNA.</text>
</comment>
<comment type="similarity">
    <text evidence="1 6 7">Belongs to the universal ribosomal protein uS17 family.</text>
</comment>
<dbReference type="PRINTS" id="PR00973">
    <property type="entry name" value="RIBOSOMALS17"/>
</dbReference>
<keyword evidence="3 6" id="KW-0694">RNA-binding</keyword>
<evidence type="ECO:0000256" key="4">
    <source>
        <dbReference type="ARBA" id="ARBA00022980"/>
    </source>
</evidence>
<dbReference type="PANTHER" id="PTHR10744">
    <property type="entry name" value="40S RIBOSOMAL PROTEIN S11 FAMILY MEMBER"/>
    <property type="match status" value="1"/>
</dbReference>
<dbReference type="Pfam" id="PF00366">
    <property type="entry name" value="Ribosomal_S17"/>
    <property type="match status" value="1"/>
</dbReference>
<dbReference type="NCBIfam" id="NF004123">
    <property type="entry name" value="PRK05610.1"/>
    <property type="match status" value="1"/>
</dbReference>
<dbReference type="InterPro" id="IPR019984">
    <property type="entry name" value="Ribosomal_uS17_bact/chlr"/>
</dbReference>
<keyword evidence="2 6" id="KW-0699">rRNA-binding</keyword>
<dbReference type="GO" id="GO:0003735">
    <property type="term" value="F:structural constituent of ribosome"/>
    <property type="evidence" value="ECO:0007669"/>
    <property type="project" value="UniProtKB-UniRule"/>
</dbReference>
<organism evidence="8">
    <name type="scientific">Oceaniferula spumae</name>
    <dbReference type="NCBI Taxonomy" id="2979115"/>
    <lineage>
        <taxon>Bacteria</taxon>
        <taxon>Pseudomonadati</taxon>
        <taxon>Verrucomicrobiota</taxon>
        <taxon>Verrucomicrobiia</taxon>
        <taxon>Verrucomicrobiales</taxon>
        <taxon>Verrucomicrobiaceae</taxon>
        <taxon>Oceaniferula</taxon>
    </lineage>
</organism>
<dbReference type="InterPro" id="IPR019979">
    <property type="entry name" value="Ribosomal_uS17_CS"/>
</dbReference>
<dbReference type="GO" id="GO:0006412">
    <property type="term" value="P:translation"/>
    <property type="evidence" value="ECO:0007669"/>
    <property type="project" value="UniProtKB-UniRule"/>
</dbReference>
<evidence type="ECO:0000256" key="2">
    <source>
        <dbReference type="ARBA" id="ARBA00022730"/>
    </source>
</evidence>
<dbReference type="GO" id="GO:0022627">
    <property type="term" value="C:cytosolic small ribosomal subunit"/>
    <property type="evidence" value="ECO:0007669"/>
    <property type="project" value="UniProtKB-UniRule"/>
</dbReference>
<dbReference type="KEGG" id="osu:NT6N_38010"/>
<evidence type="ECO:0000313" key="8">
    <source>
        <dbReference type="EMBL" id="BDS08761.1"/>
    </source>
</evidence>
<dbReference type="Gene3D" id="2.40.50.140">
    <property type="entry name" value="Nucleic acid-binding proteins"/>
    <property type="match status" value="1"/>
</dbReference>
<dbReference type="SUPFAM" id="SSF50249">
    <property type="entry name" value="Nucleic acid-binding proteins"/>
    <property type="match status" value="1"/>
</dbReference>
<evidence type="ECO:0000256" key="1">
    <source>
        <dbReference type="ARBA" id="ARBA00010254"/>
    </source>
</evidence>
<protein>
    <recommendedName>
        <fullName evidence="6">Small ribosomal subunit protein uS17</fullName>
    </recommendedName>
</protein>
<dbReference type="NCBIfam" id="TIGR03635">
    <property type="entry name" value="uS17_bact"/>
    <property type="match status" value="1"/>
</dbReference>
<name>A0AAT9FSA1_9BACT</name>
<dbReference type="PROSITE" id="PS00056">
    <property type="entry name" value="RIBOSOMAL_S17"/>
    <property type="match status" value="1"/>
</dbReference>
<evidence type="ECO:0000256" key="5">
    <source>
        <dbReference type="ARBA" id="ARBA00023274"/>
    </source>
</evidence>
<dbReference type="InterPro" id="IPR000266">
    <property type="entry name" value="Ribosomal_uS17"/>
</dbReference>
<reference evidence="8" key="1">
    <citation type="submission" date="2024-07" db="EMBL/GenBank/DDBJ databases">
        <title>Complete genome sequence of Verrucomicrobiaceae bacterium NT6N.</title>
        <authorList>
            <person name="Huang C."/>
            <person name="Takami H."/>
            <person name="Hamasaki K."/>
        </authorList>
    </citation>
    <scope>NUCLEOTIDE SEQUENCE</scope>
    <source>
        <strain evidence="8">NT6N</strain>
    </source>
</reference>
<sequence>MSESNTKPAGLRKTRVGIVVSTSMDKTIVVEYTNRVPHPRFKKIIKRSKKFYAHDENGEAALGDKVSIIETKPISKKKCWKLQEVLSH</sequence>
<evidence type="ECO:0000256" key="6">
    <source>
        <dbReference type="HAMAP-Rule" id="MF_01345"/>
    </source>
</evidence>
<dbReference type="EMBL" id="AP026866">
    <property type="protein sequence ID" value="BDS08761.1"/>
    <property type="molecule type" value="Genomic_DNA"/>
</dbReference>
<keyword evidence="4 6" id="KW-0689">Ribosomal protein</keyword>
<dbReference type="GO" id="GO:0019843">
    <property type="term" value="F:rRNA binding"/>
    <property type="evidence" value="ECO:0007669"/>
    <property type="project" value="UniProtKB-UniRule"/>
</dbReference>
<proteinExistence type="inferred from homology"/>
<comment type="subunit">
    <text evidence="6">Part of the 30S ribosomal subunit.</text>
</comment>